<dbReference type="eggNOG" id="ENOG502S74R">
    <property type="taxonomic scope" value="Eukaryota"/>
</dbReference>
<reference evidence="3" key="2">
    <citation type="submission" date="2018-05" db="EMBL/GenBank/DDBJ databases">
        <title>OmerRS3 (Oryza meridionalis Reference Sequence Version 3).</title>
        <authorList>
            <person name="Zhang J."/>
            <person name="Kudrna D."/>
            <person name="Lee S."/>
            <person name="Talag J."/>
            <person name="Welchert J."/>
            <person name="Wing R.A."/>
        </authorList>
    </citation>
    <scope>NUCLEOTIDE SEQUENCE [LARGE SCALE GENOMIC DNA]</scope>
    <source>
        <strain evidence="3">cv. OR44</strain>
    </source>
</reference>
<dbReference type="Proteomes" id="UP000008021">
    <property type="component" value="Chromosome 3"/>
</dbReference>
<dbReference type="EnsemblPlants" id="OMERI03G34200.1">
    <property type="protein sequence ID" value="OMERI03G34200.1"/>
    <property type="gene ID" value="OMERI03G34200"/>
</dbReference>
<dbReference type="Gramene" id="OMERI03G34200.1">
    <property type="protein sequence ID" value="OMERI03G34200.1"/>
    <property type="gene ID" value="OMERI03G34200"/>
</dbReference>
<dbReference type="PANTHER" id="PTHR33165">
    <property type="entry name" value="F-BOX DOMAIN CONTAINING PROTEIN-LIKE-RELATED"/>
    <property type="match status" value="1"/>
</dbReference>
<dbReference type="STRING" id="40149.A0A0E0D829"/>
<proteinExistence type="predicted"/>
<reference evidence="3" key="1">
    <citation type="submission" date="2015-04" db="UniProtKB">
        <authorList>
            <consortium name="EnsemblPlants"/>
        </authorList>
    </citation>
    <scope>IDENTIFICATION</scope>
</reference>
<accession>A0A0E0D829</accession>
<keyword evidence="4" id="KW-1185">Reference proteome</keyword>
<sequence>MAKRAPSSSSSGSQLIPSRRQTKRPTRERDWSNLTDGPAGLIAERVLAGDVADYVRFRAVCTAWRRCSTDPREHNSLDSRFHPRRWFMLREWPERAAPHRRRFINAATGQCVAVDLPEIDGHRSFGPTAEGLLVLLPSLATLLPRNRFQKCLFPRRKKAFKTCYDRDILVGRDLSVGGAGLAGSDGLIALYLYNTRMLAVAKPGDERWTLVLVDHRVPRLASSLSFAGRFYCVSDDADAVMTVETSENQPPRLVAAAELAIQYSPMMDTLHLVENGGELMLVHRKHRCMSASCIVGGDGNESHYEMWKWKYEVYIVDLDAMKTTLVHGLNGRALFVGLSRALSVCPKVFPSISADTIYPGFELDDKEETEAYHLTDATTEPSTLYNDPLTGVLVLARPYRINDVLSLFIRGYCDDGSSHATYARAVAKK</sequence>
<name>A0A0E0D829_9ORYZ</name>
<feature type="domain" description="KIB1-4 beta-propeller" evidence="2">
    <location>
        <begin position="86"/>
        <end position="364"/>
    </location>
</feature>
<feature type="region of interest" description="Disordered" evidence="1">
    <location>
        <begin position="1"/>
        <end position="35"/>
    </location>
</feature>
<evidence type="ECO:0000259" key="2">
    <source>
        <dbReference type="Pfam" id="PF03478"/>
    </source>
</evidence>
<dbReference type="HOGENOM" id="CLU_040241_0_0_1"/>
<organism evidence="3">
    <name type="scientific">Oryza meridionalis</name>
    <dbReference type="NCBI Taxonomy" id="40149"/>
    <lineage>
        <taxon>Eukaryota</taxon>
        <taxon>Viridiplantae</taxon>
        <taxon>Streptophyta</taxon>
        <taxon>Embryophyta</taxon>
        <taxon>Tracheophyta</taxon>
        <taxon>Spermatophyta</taxon>
        <taxon>Magnoliopsida</taxon>
        <taxon>Liliopsida</taxon>
        <taxon>Poales</taxon>
        <taxon>Poaceae</taxon>
        <taxon>BOP clade</taxon>
        <taxon>Oryzoideae</taxon>
        <taxon>Oryzeae</taxon>
        <taxon>Oryzinae</taxon>
        <taxon>Oryza</taxon>
    </lineage>
</organism>
<protein>
    <recommendedName>
        <fullName evidence="2">KIB1-4 beta-propeller domain-containing protein</fullName>
    </recommendedName>
</protein>
<evidence type="ECO:0000313" key="3">
    <source>
        <dbReference type="EnsemblPlants" id="OMERI03G34200.1"/>
    </source>
</evidence>
<dbReference type="AlphaFoldDB" id="A0A0E0D829"/>
<evidence type="ECO:0000313" key="4">
    <source>
        <dbReference type="Proteomes" id="UP000008021"/>
    </source>
</evidence>
<dbReference type="PANTHER" id="PTHR33165:SF63">
    <property type="entry name" value="OS03G0792300 PROTEIN"/>
    <property type="match status" value="1"/>
</dbReference>
<evidence type="ECO:0000256" key="1">
    <source>
        <dbReference type="SAM" id="MobiDB-lite"/>
    </source>
</evidence>
<dbReference type="InterPro" id="IPR005174">
    <property type="entry name" value="KIB1-4_b-propeller"/>
</dbReference>
<dbReference type="Pfam" id="PF03478">
    <property type="entry name" value="Beta-prop_KIB1-4"/>
    <property type="match status" value="1"/>
</dbReference>